<dbReference type="EMBL" id="BK015827">
    <property type="protein sequence ID" value="DAE27012.1"/>
    <property type="molecule type" value="Genomic_DNA"/>
</dbReference>
<feature type="domain" description="Phage head morphogenesis" evidence="1">
    <location>
        <begin position="148"/>
        <end position="196"/>
    </location>
</feature>
<protein>
    <recommendedName>
        <fullName evidence="1">Phage head morphogenesis domain-containing protein</fullName>
    </recommendedName>
</protein>
<accession>A0A8S5R7P4</accession>
<sequence>MYEYIDENIEKVKKQTQAAFNNFRLTLLKFDELNVMSVKTETESLFKKLKRQSDKFYSGLIEYLAEQNGFEADKYDLVELLATYSRTLLYAFSSEMERKQSRYFETILSIEDLSDPEILVQQKKNVRNWNMQVEEFAVDMERTIFLREMQDSGVRRVQWITAQDEKVCSECADLHGMIFDIENVPRRPHIGCRCQLKGV</sequence>
<proteinExistence type="predicted"/>
<name>A0A8S5R7P4_9VIRU</name>
<dbReference type="Pfam" id="PF04233">
    <property type="entry name" value="Phage_Mu_F"/>
    <property type="match status" value="1"/>
</dbReference>
<evidence type="ECO:0000313" key="2">
    <source>
        <dbReference type="EMBL" id="DAE27012.1"/>
    </source>
</evidence>
<reference evidence="2" key="1">
    <citation type="journal article" date="2021" name="Proc. Natl. Acad. Sci. U.S.A.">
        <title>A Catalog of Tens of Thousands of Viruses from Human Metagenomes Reveals Hidden Associations with Chronic Diseases.</title>
        <authorList>
            <person name="Tisza M.J."/>
            <person name="Buck C.B."/>
        </authorList>
    </citation>
    <scope>NUCLEOTIDE SEQUENCE</scope>
    <source>
        <strain evidence="2">Ctah610</strain>
    </source>
</reference>
<dbReference type="InterPro" id="IPR006528">
    <property type="entry name" value="Phage_head_morphogenesis_dom"/>
</dbReference>
<evidence type="ECO:0000259" key="1">
    <source>
        <dbReference type="Pfam" id="PF04233"/>
    </source>
</evidence>
<organism evidence="2">
    <name type="scientific">virus sp. ctah610</name>
    <dbReference type="NCBI Taxonomy" id="2826807"/>
    <lineage>
        <taxon>Viruses</taxon>
    </lineage>
</organism>